<feature type="domain" description="Glycosyltransferase subfamily 4-like N-terminal" evidence="2">
    <location>
        <begin position="423"/>
        <end position="592"/>
    </location>
</feature>
<evidence type="ECO:0000313" key="3">
    <source>
        <dbReference type="EMBL" id="ACN13304.1"/>
    </source>
</evidence>
<dbReference type="EC" id="2.4.1.-" evidence="3"/>
<dbReference type="CAZy" id="GT4">
    <property type="family name" value="Glycosyltransferase Family 4"/>
</dbReference>
<dbReference type="STRING" id="177437.HRM2_01820"/>
<keyword evidence="3" id="KW-0328">Glycosyltransferase</keyword>
<organism evidence="3 4">
    <name type="scientific">Desulforapulum autotrophicum (strain ATCC 43914 / DSM 3382 / VKM B-1955 / HRM2)</name>
    <name type="common">Desulfobacterium autotrophicum</name>
    <dbReference type="NCBI Taxonomy" id="177437"/>
    <lineage>
        <taxon>Bacteria</taxon>
        <taxon>Pseudomonadati</taxon>
        <taxon>Thermodesulfobacteriota</taxon>
        <taxon>Desulfobacteria</taxon>
        <taxon>Desulfobacterales</taxon>
        <taxon>Desulfobacteraceae</taxon>
        <taxon>Desulforapulum</taxon>
    </lineage>
</organism>
<dbReference type="Gene3D" id="3.20.20.140">
    <property type="entry name" value="Metal-dependent hydrolases"/>
    <property type="match status" value="1"/>
</dbReference>
<dbReference type="HOGENOM" id="CLU_018859_0_0_7"/>
<dbReference type="Proteomes" id="UP000000442">
    <property type="component" value="Chromosome"/>
</dbReference>
<dbReference type="PANTHER" id="PTHR45947:SF3">
    <property type="entry name" value="SULFOQUINOVOSYL TRANSFERASE SQD2"/>
    <property type="match status" value="1"/>
</dbReference>
<keyword evidence="3" id="KW-0808">Transferase</keyword>
<dbReference type="Pfam" id="PF00534">
    <property type="entry name" value="Glycos_transf_1"/>
    <property type="match status" value="1"/>
</dbReference>
<dbReference type="EMBL" id="CP001087">
    <property type="protein sequence ID" value="ACN13304.1"/>
    <property type="molecule type" value="Genomic_DNA"/>
</dbReference>
<dbReference type="PANTHER" id="PTHR45947">
    <property type="entry name" value="SULFOQUINOVOSYL TRANSFERASE SQD2"/>
    <property type="match status" value="1"/>
</dbReference>
<name>C0QFA8_DESAH</name>
<dbReference type="RefSeq" id="WP_012662553.1">
    <property type="nucleotide sequence ID" value="NC_012108.1"/>
</dbReference>
<protein>
    <submittedName>
        <fullName evidence="3">Glycosyl transferase, group 1 family protein</fullName>
        <ecNumber evidence="3">2.4.1.-</ecNumber>
    </submittedName>
</protein>
<evidence type="ECO:0000313" key="4">
    <source>
        <dbReference type="Proteomes" id="UP000000442"/>
    </source>
</evidence>
<dbReference type="SUPFAM" id="SSF53756">
    <property type="entry name" value="UDP-Glycosyltransferase/glycogen phosphorylase"/>
    <property type="match status" value="1"/>
</dbReference>
<keyword evidence="4" id="KW-1185">Reference proteome</keyword>
<reference evidence="3 4" key="1">
    <citation type="journal article" date="2009" name="Environ. Microbiol.">
        <title>Genome sequence of Desulfobacterium autotrophicum HRM2, a marine sulfate reducer oxidizing organic carbon completely to carbon dioxide.</title>
        <authorList>
            <person name="Strittmatter A.W."/>
            <person name="Liesegang H."/>
            <person name="Rabus R."/>
            <person name="Decker I."/>
            <person name="Amann J."/>
            <person name="Andres S."/>
            <person name="Henne A."/>
            <person name="Fricke W.F."/>
            <person name="Martinez-Arias R."/>
            <person name="Bartels D."/>
            <person name="Goesmann A."/>
            <person name="Krause L."/>
            <person name="Puehler A."/>
            <person name="Klenk H.P."/>
            <person name="Richter M."/>
            <person name="Schuler M."/>
            <person name="Gloeckner F.O."/>
            <person name="Meyerdierks A."/>
            <person name="Gottschalk G."/>
            <person name="Amann R."/>
        </authorList>
    </citation>
    <scope>NUCLEOTIDE SEQUENCE [LARGE SCALE GENOMIC DNA]</scope>
    <source>
        <strain evidence="4">ATCC 43914 / DSM 3382 / HRM2</strain>
    </source>
</reference>
<dbReference type="GO" id="GO:0016757">
    <property type="term" value="F:glycosyltransferase activity"/>
    <property type="evidence" value="ECO:0007669"/>
    <property type="project" value="UniProtKB-KW"/>
</dbReference>
<dbReference type="eggNOG" id="COG0613">
    <property type="taxonomic scope" value="Bacteria"/>
</dbReference>
<sequence length="815" mass="92331">MICADLHVHSMASKRPSEWFLKKVGARESYTDVEAIYQKAKDQGMTFVTVSDHNTIEGGLNLVKAHPDDTFLSVEVTAYFPEDNCKIHILVFDLTRDQFKAIDGIRNNIYLLRDYLLKENLAYSVAHATYSVNNRLTLAVLEKLMVLFDVFEGINGARNSLHNEVWQAVLHSLTPDRMEVLADRYSIEPAGSDPWIKGITGGSDDHAGLFIGQTYTTAPWGITRADFINSIREKRTFSSGRSNDYKSLAFSIYKIFCDYSGSRFMNDPHSIQEFVGSILFSDSDRRVKNWIIRQKIKRGKEARDQIIFRFFDDVLSWSRNRTMDVEARMEKIYTSMATLFDGFTFMVMESMVKDLCNGDAGRLFKNISASLPMMFISVPFFSSLKHLFLDRDLITALKHEYVGPGSHGQDRVLWFTDTINDLNGVAVSLSNYMQSALDRDCNATFVVCLPDDKARDLLPNTLNLNSIFCHSPDFYASYTLHIPSLLNSVEQIYKQRPERIIISTPGPVGLLGLLMSKLMGVPVSGIFHTDFAAQAGFMFDDEIVADVINEYTRWFYACVDEIRVPTRAYMEILESQGYDHCKMRLLKRGIDIRPPRFSDMEKRAFMGLHKIPRGFTLLWAGRVSRDKNLYFLVDIYRQVAAARSDVNLVICGDGPDLGEVKQLLQGFERVVFTGCIPHGRMLEFYTCADLFVFPSTTDTFGMVVFEAQACGLAAMVSDVGGPQEIVVNGKTGFVRQTKDSSAWSRQILELVKLKQNNPQAFDRMGMHAAEHIRVNFSWDEALGDILEGEQPEVRPLEAYPPLQVPRQSETARAVA</sequence>
<dbReference type="InterPro" id="IPR050194">
    <property type="entry name" value="Glycosyltransferase_grp1"/>
</dbReference>
<evidence type="ECO:0000259" key="1">
    <source>
        <dbReference type="Pfam" id="PF00534"/>
    </source>
</evidence>
<dbReference type="SUPFAM" id="SSF89550">
    <property type="entry name" value="PHP domain-like"/>
    <property type="match status" value="1"/>
</dbReference>
<proteinExistence type="predicted"/>
<accession>C0QFA8</accession>
<dbReference type="InterPro" id="IPR001296">
    <property type="entry name" value="Glyco_trans_1"/>
</dbReference>
<dbReference type="Gene3D" id="3.40.50.2000">
    <property type="entry name" value="Glycogen Phosphorylase B"/>
    <property type="match status" value="2"/>
</dbReference>
<dbReference type="Pfam" id="PF13439">
    <property type="entry name" value="Glyco_transf_4"/>
    <property type="match status" value="1"/>
</dbReference>
<feature type="domain" description="Glycosyl transferase family 1" evidence="1">
    <location>
        <begin position="615"/>
        <end position="756"/>
    </location>
</feature>
<dbReference type="InterPro" id="IPR016195">
    <property type="entry name" value="Pol/histidinol_Pase-like"/>
</dbReference>
<dbReference type="InterPro" id="IPR028098">
    <property type="entry name" value="Glyco_trans_4-like_N"/>
</dbReference>
<dbReference type="eggNOG" id="COG0438">
    <property type="taxonomic scope" value="Bacteria"/>
</dbReference>
<dbReference type="KEGG" id="dat:HRM2_01820"/>
<evidence type="ECO:0000259" key="2">
    <source>
        <dbReference type="Pfam" id="PF13439"/>
    </source>
</evidence>
<gene>
    <name evidence="3" type="ordered locus">HRM2_01820</name>
</gene>
<dbReference type="OrthoDB" id="9802525at2"/>
<dbReference type="AlphaFoldDB" id="C0QFA8"/>